<keyword evidence="6 10" id="KW-0443">Lipid metabolism</keyword>
<comment type="subunit">
    <text evidence="10">Homodimer.</text>
</comment>
<evidence type="ECO:0000313" key="14">
    <source>
        <dbReference type="Proteomes" id="UP000642468"/>
    </source>
</evidence>
<keyword evidence="8 10" id="KW-0511">Multifunctional enzyme</keyword>
<proteinExistence type="inferred from homology"/>
<keyword evidence="5 10" id="KW-0276">Fatty acid metabolism</keyword>
<comment type="domain">
    <text evidence="10">The last Arg residue of the ACP-binding site is essential for the weak association between ACP/AcpP and FabH.</text>
</comment>
<dbReference type="Proteomes" id="UP000642468">
    <property type="component" value="Unassembled WGS sequence"/>
</dbReference>
<keyword evidence="14" id="KW-1185">Reference proteome</keyword>
<evidence type="ECO:0000256" key="7">
    <source>
        <dbReference type="ARBA" id="ARBA00023160"/>
    </source>
</evidence>
<evidence type="ECO:0000259" key="12">
    <source>
        <dbReference type="Pfam" id="PF08545"/>
    </source>
</evidence>
<keyword evidence="9 10" id="KW-0012">Acyltransferase</keyword>
<feature type="active site" evidence="10">
    <location>
        <position position="285"/>
    </location>
</feature>
<comment type="function">
    <text evidence="10">Catalyzes the condensation reaction of fatty acid synthesis by the addition to an acyl acceptor of two carbons from malonyl-ACP. Catalyzes the first condensation reaction which initiates fatty acid synthesis and may therefore play a role in governing the total rate of fatty acid production. Possesses both acetoacetyl-ACP synthase and acetyl transacylase activities. Its substrate specificity determines the biosynthesis of branched-chain and/or straight-chain of fatty acids.</text>
</comment>
<evidence type="ECO:0000256" key="9">
    <source>
        <dbReference type="ARBA" id="ARBA00023315"/>
    </source>
</evidence>
<keyword evidence="3 10" id="KW-0444">Lipid biosynthesis</keyword>
<feature type="region of interest" description="ACP-binding" evidence="10">
    <location>
        <begin position="256"/>
        <end position="260"/>
    </location>
</feature>
<evidence type="ECO:0000256" key="8">
    <source>
        <dbReference type="ARBA" id="ARBA00023268"/>
    </source>
</evidence>
<dbReference type="Gene3D" id="3.40.47.10">
    <property type="match status" value="1"/>
</dbReference>
<dbReference type="NCBIfam" id="NF006829">
    <property type="entry name" value="PRK09352.1"/>
    <property type="match status" value="1"/>
</dbReference>
<comment type="subcellular location">
    <subcellularLocation>
        <location evidence="10">Cytoplasm</location>
    </subcellularLocation>
</comment>
<comment type="catalytic activity">
    <reaction evidence="10">
        <text>malonyl-[ACP] + acetyl-CoA + H(+) = 3-oxobutanoyl-[ACP] + CO2 + CoA</text>
        <dbReference type="Rhea" id="RHEA:12080"/>
        <dbReference type="Rhea" id="RHEA-COMP:9623"/>
        <dbReference type="Rhea" id="RHEA-COMP:9625"/>
        <dbReference type="ChEBI" id="CHEBI:15378"/>
        <dbReference type="ChEBI" id="CHEBI:16526"/>
        <dbReference type="ChEBI" id="CHEBI:57287"/>
        <dbReference type="ChEBI" id="CHEBI:57288"/>
        <dbReference type="ChEBI" id="CHEBI:78449"/>
        <dbReference type="ChEBI" id="CHEBI:78450"/>
        <dbReference type="EC" id="2.3.1.180"/>
    </reaction>
</comment>
<evidence type="ECO:0000256" key="6">
    <source>
        <dbReference type="ARBA" id="ARBA00023098"/>
    </source>
</evidence>
<dbReference type="HAMAP" id="MF_01815">
    <property type="entry name" value="FabH"/>
    <property type="match status" value="1"/>
</dbReference>
<dbReference type="EMBL" id="JACWZZ010000004">
    <property type="protein sequence ID" value="MBD2717043.1"/>
    <property type="molecule type" value="Genomic_DNA"/>
</dbReference>
<evidence type="ECO:0000256" key="10">
    <source>
        <dbReference type="HAMAP-Rule" id="MF_01815"/>
    </source>
</evidence>
<evidence type="ECO:0000256" key="1">
    <source>
        <dbReference type="ARBA" id="ARBA00008642"/>
    </source>
</evidence>
<dbReference type="InterPro" id="IPR013751">
    <property type="entry name" value="ACP_syn_III_N"/>
</dbReference>
<dbReference type="PANTHER" id="PTHR34069:SF2">
    <property type="entry name" value="BETA-KETOACYL-[ACYL-CARRIER-PROTEIN] SYNTHASE III"/>
    <property type="match status" value="1"/>
</dbReference>
<dbReference type="NCBIfam" id="TIGR00747">
    <property type="entry name" value="fabH"/>
    <property type="match status" value="1"/>
</dbReference>
<evidence type="ECO:0000256" key="3">
    <source>
        <dbReference type="ARBA" id="ARBA00022516"/>
    </source>
</evidence>
<dbReference type="PANTHER" id="PTHR34069">
    <property type="entry name" value="3-OXOACYL-[ACYL-CARRIER-PROTEIN] SYNTHASE 3"/>
    <property type="match status" value="1"/>
</dbReference>
<comment type="caution">
    <text evidence="13">The sequence shown here is derived from an EMBL/GenBank/DDBJ whole genome shotgun (WGS) entry which is preliminary data.</text>
</comment>
<dbReference type="InterPro" id="IPR004655">
    <property type="entry name" value="FabH"/>
</dbReference>
<dbReference type="RefSeq" id="WP_190785946.1">
    <property type="nucleotide sequence ID" value="NZ_JACWZZ010000004.1"/>
</dbReference>
<reference evidence="13 14" key="1">
    <citation type="submission" date="2020-09" db="EMBL/GenBank/DDBJ databases">
        <authorList>
            <person name="Kim M.K."/>
        </authorList>
    </citation>
    <scope>NUCLEOTIDE SEQUENCE [LARGE SCALE GENOMIC DNA]</scope>
    <source>
        <strain evidence="13 14">BT646</strain>
    </source>
</reference>
<feature type="active site" evidence="10">
    <location>
        <position position="115"/>
    </location>
</feature>
<comment type="pathway">
    <text evidence="10">Lipid metabolism; fatty acid biosynthesis.</text>
</comment>
<name>A0ABR8JMS6_9BACT</name>
<protein>
    <recommendedName>
        <fullName evidence="10">Beta-ketoacyl-[acyl-carrier-protein] synthase III</fullName>
        <shortName evidence="10">Beta-ketoacyl-ACP synthase III</shortName>
        <shortName evidence="10">KAS III</shortName>
        <ecNumber evidence="10">2.3.1.180</ecNumber>
    </recommendedName>
    <alternativeName>
        <fullName evidence="10">3-oxoacyl-[acyl-carrier-protein] synthase 3</fullName>
    </alternativeName>
    <alternativeName>
        <fullName evidence="10">3-oxoacyl-[acyl-carrier-protein] synthase III</fullName>
    </alternativeName>
</protein>
<organism evidence="13 14">
    <name type="scientific">Hymenobacter duratus</name>
    <dbReference type="NCBI Taxonomy" id="2771356"/>
    <lineage>
        <taxon>Bacteria</taxon>
        <taxon>Pseudomonadati</taxon>
        <taxon>Bacteroidota</taxon>
        <taxon>Cytophagia</taxon>
        <taxon>Cytophagales</taxon>
        <taxon>Hymenobacteraceae</taxon>
        <taxon>Hymenobacter</taxon>
    </lineage>
</organism>
<evidence type="ECO:0000259" key="11">
    <source>
        <dbReference type="Pfam" id="PF08541"/>
    </source>
</evidence>
<dbReference type="Pfam" id="PF08541">
    <property type="entry name" value="ACP_syn_III_C"/>
    <property type="match status" value="1"/>
</dbReference>
<dbReference type="InterPro" id="IPR016039">
    <property type="entry name" value="Thiolase-like"/>
</dbReference>
<dbReference type="InterPro" id="IPR013747">
    <property type="entry name" value="ACP_syn_III_C"/>
</dbReference>
<evidence type="ECO:0000313" key="13">
    <source>
        <dbReference type="EMBL" id="MBD2717043.1"/>
    </source>
</evidence>
<dbReference type="Pfam" id="PF08545">
    <property type="entry name" value="ACP_syn_III"/>
    <property type="match status" value="1"/>
</dbReference>
<keyword evidence="4 10" id="KW-0808">Transferase</keyword>
<feature type="domain" description="Beta-ketoacyl-[acyl-carrier-protein] synthase III N-terminal" evidence="12">
    <location>
        <begin position="109"/>
        <end position="187"/>
    </location>
</feature>
<sequence length="337" mass="36562">MKITAAITGVGAYVPDYVLTNQELETLVDTTDEWITTRTGIKERRILKGENQGTSVMAIKAVQQLLEKTGTKAEEIDLLICSTTTPDLVFPATANIVSAAVGTTKAFSFDMQAACSGFLFALATGAQYIQTGTYRKVIVVGADKMSSIIDYTDRANCIIFGDGAGAVLLEPNTEGFGVLDQVLRSDGNGEQYLHQKAGGSRRPPSAETVANREHYVYQEGATVFKFAVTNMANVAAQVMERNHLTHDDVAWLVPHQANKRIIDATANRMGVGPEKVMLNIQRYGNTTNGTIPLCLADYESRLHKGDNLILAAFGGGFTWGSVYIKWAYDPKPDPQNA</sequence>
<dbReference type="CDD" id="cd00830">
    <property type="entry name" value="KAS_III"/>
    <property type="match status" value="1"/>
</dbReference>
<comment type="similarity">
    <text evidence="1 10">Belongs to the thiolase-like superfamily. FabH family.</text>
</comment>
<dbReference type="SUPFAM" id="SSF53901">
    <property type="entry name" value="Thiolase-like"/>
    <property type="match status" value="1"/>
</dbReference>
<keyword evidence="2 10" id="KW-0963">Cytoplasm</keyword>
<evidence type="ECO:0000256" key="4">
    <source>
        <dbReference type="ARBA" id="ARBA00022679"/>
    </source>
</evidence>
<keyword evidence="7 10" id="KW-0275">Fatty acid biosynthesis</keyword>
<accession>A0ABR8JMS6</accession>
<gene>
    <name evidence="10" type="primary">fabH</name>
    <name evidence="13" type="ORF">IC231_18485</name>
</gene>
<feature type="active site" evidence="10">
    <location>
        <position position="255"/>
    </location>
</feature>
<evidence type="ECO:0000256" key="5">
    <source>
        <dbReference type="ARBA" id="ARBA00022832"/>
    </source>
</evidence>
<dbReference type="EC" id="2.3.1.180" evidence="10"/>
<feature type="domain" description="Beta-ketoacyl-[acyl-carrier-protein] synthase III C-terminal" evidence="11">
    <location>
        <begin position="239"/>
        <end position="326"/>
    </location>
</feature>
<evidence type="ECO:0000256" key="2">
    <source>
        <dbReference type="ARBA" id="ARBA00022490"/>
    </source>
</evidence>